<gene>
    <name evidence="1" type="ORF">CSSPJE1EN1_LOCUS22481</name>
</gene>
<proteinExistence type="predicted"/>
<accession>A0ABP0XH34</accession>
<dbReference type="Proteomes" id="UP001497444">
    <property type="component" value="Chromosome 8"/>
</dbReference>
<organism evidence="1 2">
    <name type="scientific">Sphagnum jensenii</name>
    <dbReference type="NCBI Taxonomy" id="128206"/>
    <lineage>
        <taxon>Eukaryota</taxon>
        <taxon>Viridiplantae</taxon>
        <taxon>Streptophyta</taxon>
        <taxon>Embryophyta</taxon>
        <taxon>Bryophyta</taxon>
        <taxon>Sphagnophytina</taxon>
        <taxon>Sphagnopsida</taxon>
        <taxon>Sphagnales</taxon>
        <taxon>Sphagnaceae</taxon>
        <taxon>Sphagnum</taxon>
    </lineage>
</organism>
<dbReference type="PANTHER" id="PTHR37067">
    <property type="entry name" value="PX DOMAIN-CONTAINING PROTEIN"/>
    <property type="match status" value="1"/>
</dbReference>
<name>A0ABP0XH34_9BRYO</name>
<dbReference type="EMBL" id="OZ020103">
    <property type="protein sequence ID" value="CAK9277003.1"/>
    <property type="molecule type" value="Genomic_DNA"/>
</dbReference>
<evidence type="ECO:0000313" key="2">
    <source>
        <dbReference type="Proteomes" id="UP001497444"/>
    </source>
</evidence>
<keyword evidence="2" id="KW-1185">Reference proteome</keyword>
<protein>
    <submittedName>
        <fullName evidence="1">Uncharacterized protein</fullName>
    </submittedName>
</protein>
<evidence type="ECO:0000313" key="1">
    <source>
        <dbReference type="EMBL" id="CAK9277003.1"/>
    </source>
</evidence>
<sequence>MSVKHTTPFQLSHCLEYGLIITGHDVKKVMSCVQCNLCVYDGQSGDDVDCNRMQSESICLFTPPYHLKLYRKHLKKQHAKEYQGLSKAEKQMFLNRQKKATINRFFCTANDVLEMTITSKIVDELIGDLYFHPDDDTADGDDQPISKANTMKLF</sequence>
<reference evidence="1" key="1">
    <citation type="submission" date="2024-02" db="EMBL/GenBank/DDBJ databases">
        <authorList>
            <consortium name="ELIXIR-Norway"/>
            <consortium name="Elixir Norway"/>
        </authorList>
    </citation>
    <scope>NUCLEOTIDE SEQUENCE</scope>
</reference>
<dbReference type="PANTHER" id="PTHR37067:SF3">
    <property type="entry name" value="PX DOMAIN-CONTAINING PROTEIN"/>
    <property type="match status" value="1"/>
</dbReference>